<dbReference type="InterPro" id="IPR049025">
    <property type="entry name" value="AIF-1_EF_pair"/>
</dbReference>
<dbReference type="CDD" id="cd00051">
    <property type="entry name" value="EFh"/>
    <property type="match status" value="1"/>
</dbReference>
<dbReference type="RefSeq" id="XP_013774713.1">
    <property type="nucleotide sequence ID" value="XM_013919259.2"/>
</dbReference>
<dbReference type="PANTHER" id="PTHR13025:SF6">
    <property type="entry name" value="EF-HAND DOMAIN-CONTAINING PROTEIN-RELATED"/>
    <property type="match status" value="1"/>
</dbReference>
<feature type="domain" description="EF-hand" evidence="5">
    <location>
        <begin position="41"/>
        <end position="76"/>
    </location>
</feature>
<protein>
    <submittedName>
        <fullName evidence="7">EF-hand domain-containing protein D2 homolog</fullName>
    </submittedName>
</protein>
<sequence length="193" mass="22719">MAEPELAKKLARRQVINSSEIVCSINQTFNPYTEFPDFSRKEIKEYEKMFKMYDVGGDRYIDFEDLKRMMEKLGAPQTHLALKNMIYEVDENNDNRIDFREFLMIFWKARAGELSAGSGLLELAHLTNIDVDKAGVGGAKTFFEAKIEQQKRTNKFEEEIKSEQEERRQHEKERKQRKAEFLEKAQFFQKTAA</sequence>
<evidence type="ECO:0000313" key="7">
    <source>
        <dbReference type="RefSeq" id="XP_013774713.1"/>
    </source>
</evidence>
<dbReference type="Gene3D" id="1.10.238.10">
    <property type="entry name" value="EF-hand"/>
    <property type="match status" value="1"/>
</dbReference>
<dbReference type="InterPro" id="IPR011992">
    <property type="entry name" value="EF-hand-dom_pair"/>
</dbReference>
<dbReference type="SMART" id="SM00054">
    <property type="entry name" value="EFh"/>
    <property type="match status" value="2"/>
</dbReference>
<evidence type="ECO:0000256" key="1">
    <source>
        <dbReference type="ARBA" id="ARBA00022723"/>
    </source>
</evidence>
<dbReference type="SUPFAM" id="SSF47473">
    <property type="entry name" value="EF-hand"/>
    <property type="match status" value="1"/>
</dbReference>
<gene>
    <name evidence="7" type="primary">LOC106459626</name>
</gene>
<dbReference type="Pfam" id="PF21008">
    <property type="entry name" value="AIF-1"/>
    <property type="match status" value="1"/>
</dbReference>
<dbReference type="Proteomes" id="UP000694941">
    <property type="component" value="Unplaced"/>
</dbReference>
<keyword evidence="6" id="KW-1185">Reference proteome</keyword>
<keyword evidence="2" id="KW-0677">Repeat</keyword>
<dbReference type="InterPro" id="IPR002048">
    <property type="entry name" value="EF_hand_dom"/>
</dbReference>
<feature type="region of interest" description="Disordered" evidence="4">
    <location>
        <begin position="157"/>
        <end position="177"/>
    </location>
</feature>
<organism evidence="6 7">
    <name type="scientific">Limulus polyphemus</name>
    <name type="common">Atlantic horseshoe crab</name>
    <dbReference type="NCBI Taxonomy" id="6850"/>
    <lineage>
        <taxon>Eukaryota</taxon>
        <taxon>Metazoa</taxon>
        <taxon>Ecdysozoa</taxon>
        <taxon>Arthropoda</taxon>
        <taxon>Chelicerata</taxon>
        <taxon>Merostomata</taxon>
        <taxon>Xiphosura</taxon>
        <taxon>Limulidae</taxon>
        <taxon>Limulus</taxon>
    </lineage>
</organism>
<name>A0ABM1B4K8_LIMPO</name>
<accession>A0ABM1B4K8</accession>
<keyword evidence="3" id="KW-0106">Calcium</keyword>
<dbReference type="InterPro" id="IPR018247">
    <property type="entry name" value="EF_Hand_1_Ca_BS"/>
</dbReference>
<proteinExistence type="predicted"/>
<evidence type="ECO:0000313" key="6">
    <source>
        <dbReference type="Proteomes" id="UP000694941"/>
    </source>
</evidence>
<evidence type="ECO:0000256" key="3">
    <source>
        <dbReference type="ARBA" id="ARBA00022837"/>
    </source>
</evidence>
<reference evidence="7" key="1">
    <citation type="submission" date="2025-08" db="UniProtKB">
        <authorList>
            <consortium name="RefSeq"/>
        </authorList>
    </citation>
    <scope>IDENTIFICATION</scope>
    <source>
        <tissue evidence="7">Muscle</tissue>
    </source>
</reference>
<keyword evidence="1" id="KW-0479">Metal-binding</keyword>
<dbReference type="GeneID" id="106459626"/>
<evidence type="ECO:0000259" key="5">
    <source>
        <dbReference type="PROSITE" id="PS50222"/>
    </source>
</evidence>
<evidence type="ECO:0000256" key="4">
    <source>
        <dbReference type="SAM" id="MobiDB-lite"/>
    </source>
</evidence>
<dbReference type="PROSITE" id="PS50222">
    <property type="entry name" value="EF_HAND_2"/>
    <property type="match status" value="1"/>
</dbReference>
<dbReference type="InterPro" id="IPR040365">
    <property type="entry name" value="EFHD1/2"/>
</dbReference>
<dbReference type="PANTHER" id="PTHR13025">
    <property type="entry name" value="EF-HAND DOMAIN-CONTAINING PROTEIN D"/>
    <property type="match status" value="1"/>
</dbReference>
<evidence type="ECO:0000256" key="2">
    <source>
        <dbReference type="ARBA" id="ARBA00022737"/>
    </source>
</evidence>
<dbReference type="PROSITE" id="PS00018">
    <property type="entry name" value="EF_HAND_1"/>
    <property type="match status" value="1"/>
</dbReference>